<evidence type="ECO:0000313" key="2">
    <source>
        <dbReference type="Proteomes" id="UP000076632"/>
    </source>
</evidence>
<dbReference type="GeneID" id="28894095"/>
<evidence type="ECO:0000313" key="1">
    <source>
        <dbReference type="EMBL" id="KZF23486.1"/>
    </source>
</evidence>
<reference evidence="1 2" key="1">
    <citation type="journal article" date="2016" name="Fungal Biol.">
        <title>The genome of Xylona heveae provides a window into fungal endophytism.</title>
        <authorList>
            <person name="Gazis R."/>
            <person name="Kuo A."/>
            <person name="Riley R."/>
            <person name="LaButti K."/>
            <person name="Lipzen A."/>
            <person name="Lin J."/>
            <person name="Amirebrahimi M."/>
            <person name="Hesse C.N."/>
            <person name="Spatafora J.W."/>
            <person name="Henrissat B."/>
            <person name="Hainaut M."/>
            <person name="Grigoriev I.V."/>
            <person name="Hibbett D.S."/>
        </authorList>
    </citation>
    <scope>NUCLEOTIDE SEQUENCE [LARGE SCALE GENOMIC DNA]</scope>
    <source>
        <strain evidence="1 2">TC161</strain>
    </source>
</reference>
<organism evidence="1 2">
    <name type="scientific">Xylona heveae (strain CBS 132557 / TC161)</name>
    <dbReference type="NCBI Taxonomy" id="1328760"/>
    <lineage>
        <taxon>Eukaryota</taxon>
        <taxon>Fungi</taxon>
        <taxon>Dikarya</taxon>
        <taxon>Ascomycota</taxon>
        <taxon>Pezizomycotina</taxon>
        <taxon>Xylonomycetes</taxon>
        <taxon>Xylonales</taxon>
        <taxon>Xylonaceae</taxon>
        <taxon>Xylona</taxon>
    </lineage>
</organism>
<dbReference type="RefSeq" id="XP_018189041.1">
    <property type="nucleotide sequence ID" value="XM_018328958.1"/>
</dbReference>
<protein>
    <submittedName>
        <fullName evidence="1">Uncharacterized protein</fullName>
    </submittedName>
</protein>
<dbReference type="Proteomes" id="UP000076632">
    <property type="component" value="Unassembled WGS sequence"/>
</dbReference>
<name>A0A165HGP3_XYLHT</name>
<dbReference type="AlphaFoldDB" id="A0A165HGP3"/>
<sequence length="194" mass="22019">MFDLESPRGPSLLHGSGNDLCARPFVYFTFFLYPLCSLTFDHSWISFMHQLHASASCISFMHQNIHLSARVTYAVNIQAIHCLFWGYVVAPLKLDHSLGSSQSAPRSPLHRIFIIERAAGPADGNTSTYLNITSLDGNHSRPILEVSQMTILFSRLIKILLPNPAQPNIKRRQRYKMLNQKEPGLEYSIKLKLH</sequence>
<accession>A0A165HGP3</accession>
<dbReference type="InParanoid" id="A0A165HGP3"/>
<dbReference type="EMBL" id="KV407457">
    <property type="protein sequence ID" value="KZF23486.1"/>
    <property type="molecule type" value="Genomic_DNA"/>
</dbReference>
<gene>
    <name evidence="1" type="ORF">L228DRAFT_117257</name>
</gene>
<proteinExistence type="predicted"/>
<keyword evidence="2" id="KW-1185">Reference proteome</keyword>